<gene>
    <name evidence="1" type="ORF">HMPREF9370_1908</name>
</gene>
<dbReference type="HOGENOM" id="CLU_100568_0_0_4"/>
<dbReference type="PROSITE" id="PS51257">
    <property type="entry name" value="PROKAR_LIPOPROTEIN"/>
    <property type="match status" value="1"/>
</dbReference>
<keyword evidence="2" id="KW-1185">Reference proteome</keyword>
<protein>
    <recommendedName>
        <fullName evidence="3">Lipoprotein</fullName>
    </recommendedName>
</protein>
<dbReference type="STRING" id="1030841.HMPREF9370_1908"/>
<dbReference type="Proteomes" id="UP000005336">
    <property type="component" value="Unassembled WGS sequence"/>
</dbReference>
<dbReference type="EMBL" id="AGAZ01000063">
    <property type="protein sequence ID" value="EGZ44962.1"/>
    <property type="molecule type" value="Genomic_DNA"/>
</dbReference>
<evidence type="ECO:0000313" key="2">
    <source>
        <dbReference type="Proteomes" id="UP000005336"/>
    </source>
</evidence>
<name>G4CS48_9NEIS</name>
<organism evidence="1 2">
    <name type="scientific">Neisseria wadsworthii 9715</name>
    <dbReference type="NCBI Taxonomy" id="1030841"/>
    <lineage>
        <taxon>Bacteria</taxon>
        <taxon>Pseudomonadati</taxon>
        <taxon>Pseudomonadota</taxon>
        <taxon>Betaproteobacteria</taxon>
        <taxon>Neisseriales</taxon>
        <taxon>Neisseriaceae</taxon>
        <taxon>Neisseria</taxon>
    </lineage>
</organism>
<sequence length="177" mass="19772">MCRWFDACLKAMEMKKYSVLLCAALLLAACTSGLPKPARIPQMQNNSAWFQVEQRDAAGNIIQTSLLAVEQSGEEVRFVQTNPLGAPVARQVLSKKGWHNDGFVMPNAASRRLFGAMLPLFSDNDAAVYPQLQRQATTGGECYKQRAKTLWCTVTTDRGWLIDFPGQTQWSLFPIQE</sequence>
<proteinExistence type="predicted"/>
<evidence type="ECO:0008006" key="3">
    <source>
        <dbReference type="Google" id="ProtNLM"/>
    </source>
</evidence>
<evidence type="ECO:0000313" key="1">
    <source>
        <dbReference type="EMBL" id="EGZ44962.1"/>
    </source>
</evidence>
<dbReference type="AlphaFoldDB" id="G4CS48"/>
<dbReference type="PATRIC" id="fig|1030841.3.peg.1899"/>
<accession>G4CS48</accession>
<comment type="caution">
    <text evidence="1">The sequence shown here is derived from an EMBL/GenBank/DDBJ whole genome shotgun (WGS) entry which is preliminary data.</text>
</comment>
<reference evidence="1 2" key="1">
    <citation type="submission" date="2011-06" db="EMBL/GenBank/DDBJ databases">
        <authorList>
            <person name="Muzny D."/>
            <person name="Qin X."/>
            <person name="Deng J."/>
            <person name="Jiang H."/>
            <person name="Liu Y."/>
            <person name="Qu J."/>
            <person name="Song X.-Z."/>
            <person name="Zhang L."/>
            <person name="Thornton R."/>
            <person name="Coyle M."/>
            <person name="Francisco L."/>
            <person name="Jackson L."/>
            <person name="Javaid M."/>
            <person name="Korchina V."/>
            <person name="Kovar C."/>
            <person name="Mata R."/>
            <person name="Mathew T."/>
            <person name="Ngo R."/>
            <person name="Nguyen L."/>
            <person name="Nguyen N."/>
            <person name="Okwuonu G."/>
            <person name="Ongeri F."/>
            <person name="Pham C."/>
            <person name="Simmons D."/>
            <person name="Wilczek-Boney K."/>
            <person name="Hale W."/>
            <person name="Jakkamsetti A."/>
            <person name="Pham P."/>
            <person name="Ruth R."/>
            <person name="San Lucas F."/>
            <person name="Warren J."/>
            <person name="Zhang J."/>
            <person name="Zhao Z."/>
            <person name="Zhou C."/>
            <person name="Zhu D."/>
            <person name="Lee S."/>
            <person name="Bess C."/>
            <person name="Blankenburg K."/>
            <person name="Forbes L."/>
            <person name="Fu Q."/>
            <person name="Gubbala S."/>
            <person name="Hirani K."/>
            <person name="Jayaseelan J.C."/>
            <person name="Lara F."/>
            <person name="Munidasa M."/>
            <person name="Palculict T."/>
            <person name="Patil S."/>
            <person name="Pu L.-L."/>
            <person name="Saada N."/>
            <person name="Tang L."/>
            <person name="Weissenberger G."/>
            <person name="Zhu Y."/>
            <person name="Hemphill L."/>
            <person name="Shang Y."/>
            <person name="Youmans B."/>
            <person name="Ayvaz T."/>
            <person name="Ross M."/>
            <person name="Santibanez J."/>
            <person name="Aqrawi P."/>
            <person name="Gross S."/>
            <person name="Joshi V."/>
            <person name="Fowler G."/>
            <person name="Nazareth L."/>
            <person name="Reid J."/>
            <person name="Worley K."/>
            <person name="Petrosino J."/>
            <person name="Highlander S."/>
            <person name="Gibbs R."/>
        </authorList>
    </citation>
    <scope>NUCLEOTIDE SEQUENCE [LARGE SCALE GENOMIC DNA]</scope>
    <source>
        <strain evidence="1 2">9715</strain>
    </source>
</reference>